<accession>A0A327L6I4</accession>
<evidence type="ECO:0000313" key="1">
    <source>
        <dbReference type="EMBL" id="RAI45513.1"/>
    </source>
</evidence>
<organism evidence="1 2">
    <name type="scientific">Rhodoplanes roseus</name>
    <dbReference type="NCBI Taxonomy" id="29409"/>
    <lineage>
        <taxon>Bacteria</taxon>
        <taxon>Pseudomonadati</taxon>
        <taxon>Pseudomonadota</taxon>
        <taxon>Alphaproteobacteria</taxon>
        <taxon>Hyphomicrobiales</taxon>
        <taxon>Nitrobacteraceae</taxon>
        <taxon>Rhodoplanes</taxon>
    </lineage>
</organism>
<dbReference type="RefSeq" id="WP_111417697.1">
    <property type="nucleotide sequence ID" value="NZ_NPEX01000014.1"/>
</dbReference>
<gene>
    <name evidence="1" type="ORF">CH341_03760</name>
</gene>
<evidence type="ECO:0000313" key="2">
    <source>
        <dbReference type="Proteomes" id="UP000249130"/>
    </source>
</evidence>
<reference evidence="1 2" key="1">
    <citation type="submission" date="2017-07" db="EMBL/GenBank/DDBJ databases">
        <title>Draft Genome Sequences of Select Purple Nonsulfur Bacteria.</title>
        <authorList>
            <person name="Lasarre B."/>
            <person name="Mckinlay J.B."/>
        </authorList>
    </citation>
    <scope>NUCLEOTIDE SEQUENCE [LARGE SCALE GENOMIC DNA]</scope>
    <source>
        <strain evidence="1 2">DSM 5909</strain>
    </source>
</reference>
<keyword evidence="2" id="KW-1185">Reference proteome</keyword>
<dbReference type="Proteomes" id="UP000249130">
    <property type="component" value="Unassembled WGS sequence"/>
</dbReference>
<dbReference type="EMBL" id="NPEX01000014">
    <property type="protein sequence ID" value="RAI45513.1"/>
    <property type="molecule type" value="Genomic_DNA"/>
</dbReference>
<name>A0A327L6I4_9BRAD</name>
<protein>
    <submittedName>
        <fullName evidence="1">Uncharacterized protein</fullName>
    </submittedName>
</protein>
<sequence length="96" mass="10314">MPPPPPLPPPPPPYGYHPGYYPAPYYPDYRPGGWVAPAAVGAAIAVGSIVSTLPDPCQEVMFDGTAYQQCGGTWYEPQFVGNRIVYVVVAPPLPTR</sequence>
<comment type="caution">
    <text evidence="1">The sequence shown here is derived from an EMBL/GenBank/DDBJ whole genome shotgun (WGS) entry which is preliminary data.</text>
</comment>
<proteinExistence type="predicted"/>
<dbReference type="OrthoDB" id="123540at2"/>
<dbReference type="AlphaFoldDB" id="A0A327L6I4"/>